<evidence type="ECO:0000313" key="3">
    <source>
        <dbReference type="Proteomes" id="UP000192920"/>
    </source>
</evidence>
<name>A0A1Y6BL95_9NEIS</name>
<proteinExistence type="predicted"/>
<dbReference type="AlphaFoldDB" id="A0A1Y6BL95"/>
<dbReference type="RefSeq" id="WP_085275510.1">
    <property type="nucleotide sequence ID" value="NZ_FXAG01000004.1"/>
</dbReference>
<keyword evidence="3" id="KW-1185">Reference proteome</keyword>
<accession>A0A1Y6BL95</accession>
<evidence type="ECO:0000313" key="2">
    <source>
        <dbReference type="EMBL" id="SMF08469.1"/>
    </source>
</evidence>
<sequence>MTRQLLLHPKPFMEESVFGYCLRLSRVNGLQSLRGLHHYAARQALSPSLSEITGHDAQLLSTLRGPAPAWQAKQQEWEQGLTATFWQRSHRRWCPLCLREQAYWRANWSLTLVTACNAHGLLLLDRCSSCGRHVLWSSGDLTHCQCGQDLRFTQGLPATQPALDSAHYLALALKRSLDNGSVENHASAPHTSAPIADLQLGQLCSLLWFFGAYLFHADAVKPQKIPHHGEIRVVLPLVSMAMSILDDWPTGFHSFLDRFSKGAQGCTAALHIHLGVLHQALFRLLKHPEMHFLQEAFERYVHERWGGALLYAGKLKHEHPLMSGTEAAKTLGISMQRLKMLIAEGELQGSFLTTTKGRKQLIVDRTSVQMLKRHKGAEIPLIEATKILRISPPRIRLLVQHRLLRPAHPDKGHTTKYLPFYGKDINAFLASLSHDECHHYAESTDLISVWRIGKQWLRGDENFLRLITALMRGELNVTGRDPGQSGVRALLLHRSEFRCWFDQLHVEQELMSIPDAAKFLHIDDTTFYCFVQAGLLPLDDHRLYCFGRHIPGIRRATLVELKEKYLWGKELAQLTGHDLTHAAAAVMHRGAEPVAGPWINKSCCYVFRREDVSELLPVSEVV</sequence>
<dbReference type="Pfam" id="PF06527">
    <property type="entry name" value="TniQ"/>
    <property type="match status" value="1"/>
</dbReference>
<reference evidence="3" key="1">
    <citation type="submission" date="2017-04" db="EMBL/GenBank/DDBJ databases">
        <authorList>
            <person name="Varghese N."/>
            <person name="Submissions S."/>
        </authorList>
    </citation>
    <scope>NUCLEOTIDE SEQUENCE [LARGE SCALE GENOMIC DNA]</scope>
    <source>
        <strain evidence="3">DSM 22618</strain>
    </source>
</reference>
<feature type="domain" description="TniQ" evidence="1">
    <location>
        <begin position="7"/>
        <end position="123"/>
    </location>
</feature>
<dbReference type="Proteomes" id="UP000192920">
    <property type="component" value="Unassembled WGS sequence"/>
</dbReference>
<protein>
    <submittedName>
        <fullName evidence="2">TniQ protein</fullName>
    </submittedName>
</protein>
<dbReference type="InterPro" id="IPR009492">
    <property type="entry name" value="TniQ"/>
</dbReference>
<dbReference type="STRING" id="1123014.SAMN02745746_01194"/>
<gene>
    <name evidence="2" type="ORF">SAMN02745746_01194</name>
</gene>
<evidence type="ECO:0000259" key="1">
    <source>
        <dbReference type="Pfam" id="PF06527"/>
    </source>
</evidence>
<organism evidence="2 3">
    <name type="scientific">Pseudogulbenkiania subflava DSM 22618</name>
    <dbReference type="NCBI Taxonomy" id="1123014"/>
    <lineage>
        <taxon>Bacteria</taxon>
        <taxon>Pseudomonadati</taxon>
        <taxon>Pseudomonadota</taxon>
        <taxon>Betaproteobacteria</taxon>
        <taxon>Neisseriales</taxon>
        <taxon>Chromobacteriaceae</taxon>
        <taxon>Pseudogulbenkiania</taxon>
    </lineage>
</organism>
<dbReference type="EMBL" id="FXAG01000004">
    <property type="protein sequence ID" value="SMF08469.1"/>
    <property type="molecule type" value="Genomic_DNA"/>
</dbReference>